<feature type="compositionally biased region" description="Basic and acidic residues" evidence="1">
    <location>
        <begin position="228"/>
        <end position="242"/>
    </location>
</feature>
<dbReference type="EMBL" id="FNVU01000002">
    <property type="protein sequence ID" value="SEF89483.1"/>
    <property type="molecule type" value="Genomic_DNA"/>
</dbReference>
<protein>
    <submittedName>
        <fullName evidence="2">Uncharacterized protein</fullName>
    </submittedName>
</protein>
<evidence type="ECO:0000313" key="2">
    <source>
        <dbReference type="EMBL" id="SEF89483.1"/>
    </source>
</evidence>
<accession>A0A1H5VQR3</accession>
<feature type="compositionally biased region" description="Basic residues" evidence="1">
    <location>
        <begin position="209"/>
        <end position="222"/>
    </location>
</feature>
<feature type="region of interest" description="Disordered" evidence="1">
    <location>
        <begin position="209"/>
        <end position="296"/>
    </location>
</feature>
<dbReference type="AlphaFoldDB" id="A0A1H5VQR3"/>
<reference evidence="2 3" key="1">
    <citation type="submission" date="2016-10" db="EMBL/GenBank/DDBJ databases">
        <authorList>
            <person name="de Groot N.N."/>
        </authorList>
    </citation>
    <scope>NUCLEOTIDE SEQUENCE [LARGE SCALE GENOMIC DNA]</scope>
    <source>
        <strain evidence="2 3">CGMCC 4.2023</strain>
    </source>
</reference>
<feature type="compositionally biased region" description="Low complexity" evidence="1">
    <location>
        <begin position="1"/>
        <end position="16"/>
    </location>
</feature>
<organism evidence="2 3">
    <name type="scientific">Actinacidiphila yanglinensis</name>
    <dbReference type="NCBI Taxonomy" id="310779"/>
    <lineage>
        <taxon>Bacteria</taxon>
        <taxon>Bacillati</taxon>
        <taxon>Actinomycetota</taxon>
        <taxon>Actinomycetes</taxon>
        <taxon>Kitasatosporales</taxon>
        <taxon>Streptomycetaceae</taxon>
        <taxon>Actinacidiphila</taxon>
    </lineage>
</organism>
<feature type="compositionally biased region" description="Low complexity" evidence="1">
    <location>
        <begin position="274"/>
        <end position="284"/>
    </location>
</feature>
<proteinExistence type="predicted"/>
<feature type="region of interest" description="Disordered" evidence="1">
    <location>
        <begin position="1"/>
        <end position="107"/>
    </location>
</feature>
<dbReference type="Proteomes" id="UP000236754">
    <property type="component" value="Unassembled WGS sequence"/>
</dbReference>
<feature type="compositionally biased region" description="Basic residues" evidence="1">
    <location>
        <begin position="250"/>
        <end position="266"/>
    </location>
</feature>
<keyword evidence="3" id="KW-1185">Reference proteome</keyword>
<sequence>MRKPAGPRAFRPRPGAESTSAPRAGEEQPSSGPDSRIGGGAPTLNGDRKAPGRTATGPRRKGRTGTASDRPAAPPARPGARAMHEITPTTGAVRHRSAGTAERVPGAPVRPRLPYPCAEVGSLSVPAAAAYGPGPAHPRPPRPSKGWTLRLCARTARPNSPSSSALARRVQCAGLGVPSRRLYKIGMRPFPGPFRIGHAIPFRYGAATHAHRATGRPGRRARPVPVAVRRDPVGRRTAHGEDSQVTTAVSRRRADRLPRSVRRRPGAGRPPLPSAAASPSSPTPDGRRAASRFLRI</sequence>
<gene>
    <name evidence="2" type="ORF">SAMN05216223_102394</name>
</gene>
<evidence type="ECO:0000256" key="1">
    <source>
        <dbReference type="SAM" id="MobiDB-lite"/>
    </source>
</evidence>
<name>A0A1H5VQR3_9ACTN</name>
<evidence type="ECO:0000313" key="3">
    <source>
        <dbReference type="Proteomes" id="UP000236754"/>
    </source>
</evidence>